<dbReference type="EMBL" id="LLZU01000038">
    <property type="protein sequence ID" value="KRV46864.1"/>
    <property type="molecule type" value="Genomic_DNA"/>
</dbReference>
<dbReference type="Pfam" id="PF01551">
    <property type="entry name" value="Peptidase_M23"/>
    <property type="match status" value="1"/>
</dbReference>
<evidence type="ECO:0000259" key="2">
    <source>
        <dbReference type="Pfam" id="PF01551"/>
    </source>
</evidence>
<feature type="domain" description="M23ase beta-sheet core" evidence="2">
    <location>
        <begin position="457"/>
        <end position="550"/>
    </location>
</feature>
<protein>
    <recommendedName>
        <fullName evidence="2">M23ase beta-sheet core domain-containing protein</fullName>
    </recommendedName>
</protein>
<sequence length="562" mass="58609">MPGDGSTTTGYAQDLSSFGTAFHQGADFGHGYAVHPDQTPGYDTGAHLGYPTADHDPSGYADFGHTGQALPGQDPFGQDPFGQGPFDQDPLGYDALGQSHFGQDQFGQGTFGGNALGHGSFPADAFGQDAPGHSRSEQEAFGYGAGGYPADAHGLGAQGHDGGYTAVGHGYGQDFPTGQVDAFPTEYPYPGGLPTDPLVHGGWGADDLATSNEVTAHHFAADPQPPYAAYAQVPDSGRRGAPDLDTDFGPDPGAGDPSSSVPEQDGLPGAEPSPGTDRPRSRRTEPATRESGHPEEDAPPAGGRDEERIAALRDRDGTTARSRRRRGVRRSALLTVAVPSVCVVGVAGVAAATVVTTSSDKGSSTQQDTAAKPMAKTPPSKLDSQLTNLSAGAEDFAGRASRTQERIDLKERQALERKRKEAEAARKEAMRPKFVLPVAARGLSASYGQSGINWMSLHTGIDFPVGMGTSVMAATDGTVRTQWNDAYGNMAIVTAPDGTETWYCHLSSTRIRSGSVKAGDVIAYSGNTGKSTGPHLHFEVRPAGGSPIDPVQWLLSKGLDPR</sequence>
<dbReference type="InterPro" id="IPR011055">
    <property type="entry name" value="Dup_hybrid_motif"/>
</dbReference>
<feature type="compositionally biased region" description="Polar residues" evidence="1">
    <location>
        <begin position="360"/>
        <end position="369"/>
    </location>
</feature>
<feature type="compositionally biased region" description="Basic and acidic residues" evidence="1">
    <location>
        <begin position="277"/>
        <end position="296"/>
    </location>
</feature>
<dbReference type="PANTHER" id="PTHR21666:SF270">
    <property type="entry name" value="MUREIN HYDROLASE ACTIVATOR ENVC"/>
    <property type="match status" value="1"/>
</dbReference>
<dbReference type="RefSeq" id="WP_018382475.1">
    <property type="nucleotide sequence ID" value="NZ_LLZU01000038.1"/>
</dbReference>
<proteinExistence type="predicted"/>
<reference evidence="3 4" key="1">
    <citation type="submission" date="2015-10" db="EMBL/GenBank/DDBJ databases">
        <title>Draft genome sequence of pyrrolomycin-producing Streptomyces vitaminophilus.</title>
        <authorList>
            <person name="Graham D.E."/>
            <person name="Mahan K.M."/>
            <person name="Klingeman D.M."/>
            <person name="Hettich R.L."/>
            <person name="Parry R.J."/>
        </authorList>
    </citation>
    <scope>NUCLEOTIDE SEQUENCE [LARGE SCALE GENOMIC DNA]</scope>
    <source>
        <strain evidence="3 4">ATCC 31673</strain>
    </source>
</reference>
<comment type="caution">
    <text evidence="3">The sequence shown here is derived from an EMBL/GenBank/DDBJ whole genome shotgun (WGS) entry which is preliminary data.</text>
</comment>
<dbReference type="Gene3D" id="2.70.70.10">
    <property type="entry name" value="Glucose Permease (Domain IIA)"/>
    <property type="match status" value="1"/>
</dbReference>
<keyword evidence="4" id="KW-1185">Reference proteome</keyword>
<dbReference type="PANTHER" id="PTHR21666">
    <property type="entry name" value="PEPTIDASE-RELATED"/>
    <property type="match status" value="1"/>
</dbReference>
<dbReference type="InterPro" id="IPR050570">
    <property type="entry name" value="Cell_wall_metabolism_enzyme"/>
</dbReference>
<feature type="region of interest" description="Disordered" evidence="1">
    <location>
        <begin position="218"/>
        <end position="327"/>
    </location>
</feature>
<accession>A0A0T6LLB8</accession>
<feature type="compositionally biased region" description="Basic and acidic residues" evidence="1">
    <location>
        <begin position="303"/>
        <end position="318"/>
    </location>
</feature>
<name>A0A0T6LLB8_WENVI</name>
<dbReference type="CDD" id="cd12797">
    <property type="entry name" value="M23_peptidase"/>
    <property type="match status" value="1"/>
</dbReference>
<dbReference type="Proteomes" id="UP000050867">
    <property type="component" value="Unassembled WGS sequence"/>
</dbReference>
<feature type="region of interest" description="Disordered" evidence="1">
    <location>
        <begin position="52"/>
        <end position="145"/>
    </location>
</feature>
<dbReference type="GO" id="GO:0004222">
    <property type="term" value="F:metalloendopeptidase activity"/>
    <property type="evidence" value="ECO:0007669"/>
    <property type="project" value="TreeGrafter"/>
</dbReference>
<organism evidence="3 4">
    <name type="scientific">Wenjunlia vitaminophila</name>
    <name type="common">Streptomyces vitaminophilus</name>
    <dbReference type="NCBI Taxonomy" id="76728"/>
    <lineage>
        <taxon>Bacteria</taxon>
        <taxon>Bacillati</taxon>
        <taxon>Actinomycetota</taxon>
        <taxon>Actinomycetes</taxon>
        <taxon>Kitasatosporales</taxon>
        <taxon>Streptomycetaceae</taxon>
        <taxon>Wenjunlia</taxon>
    </lineage>
</organism>
<dbReference type="eggNOG" id="COG0739">
    <property type="taxonomic scope" value="Bacteria"/>
</dbReference>
<dbReference type="InterPro" id="IPR016047">
    <property type="entry name" value="M23ase_b-sheet_dom"/>
</dbReference>
<feature type="region of interest" description="Disordered" evidence="1">
    <location>
        <begin position="356"/>
        <end position="385"/>
    </location>
</feature>
<dbReference type="AlphaFoldDB" id="A0A0T6LLB8"/>
<dbReference type="FunFam" id="2.70.70.10:FF:000013">
    <property type="entry name" value="Peptidase family M23"/>
    <property type="match status" value="1"/>
</dbReference>
<dbReference type="STRING" id="76728.AQ490_08760"/>
<evidence type="ECO:0000256" key="1">
    <source>
        <dbReference type="SAM" id="MobiDB-lite"/>
    </source>
</evidence>
<gene>
    <name evidence="3" type="ORF">AQ490_08760</name>
</gene>
<evidence type="ECO:0000313" key="3">
    <source>
        <dbReference type="EMBL" id="KRV46864.1"/>
    </source>
</evidence>
<dbReference type="SUPFAM" id="SSF51261">
    <property type="entry name" value="Duplicated hybrid motif"/>
    <property type="match status" value="1"/>
</dbReference>
<evidence type="ECO:0000313" key="4">
    <source>
        <dbReference type="Proteomes" id="UP000050867"/>
    </source>
</evidence>